<dbReference type="AlphaFoldDB" id="A0A225A7K1"/>
<reference evidence="3 4" key="1">
    <citation type="submission" date="2015-06" db="EMBL/GenBank/DDBJ databases">
        <title>Talaromyces atroroseus IBT 11181 draft genome.</title>
        <authorList>
            <person name="Rasmussen K.B."/>
            <person name="Rasmussen S."/>
            <person name="Petersen B."/>
            <person name="Sicheritz-Ponten T."/>
            <person name="Mortensen U.H."/>
            <person name="Thrane U."/>
        </authorList>
    </citation>
    <scope>NUCLEOTIDE SEQUENCE [LARGE SCALE GENOMIC DNA]</scope>
    <source>
        <strain evidence="3 4">IBT 11181</strain>
    </source>
</reference>
<dbReference type="RefSeq" id="XP_020115911.1">
    <property type="nucleotide sequence ID" value="XM_020263917.1"/>
</dbReference>
<keyword evidence="4" id="KW-1185">Reference proteome</keyword>
<organism evidence="3 4">
    <name type="scientific">Talaromyces atroroseus</name>
    <dbReference type="NCBI Taxonomy" id="1441469"/>
    <lineage>
        <taxon>Eukaryota</taxon>
        <taxon>Fungi</taxon>
        <taxon>Dikarya</taxon>
        <taxon>Ascomycota</taxon>
        <taxon>Pezizomycotina</taxon>
        <taxon>Eurotiomycetes</taxon>
        <taxon>Eurotiomycetidae</taxon>
        <taxon>Eurotiales</taxon>
        <taxon>Trichocomaceae</taxon>
        <taxon>Talaromyces</taxon>
        <taxon>Talaromyces sect. Trachyspermi</taxon>
    </lineage>
</organism>
<proteinExistence type="inferred from homology"/>
<gene>
    <name evidence="3" type="ORF">UA08_08870</name>
</gene>
<dbReference type="STRING" id="1441469.A0A225A7K1"/>
<dbReference type="OrthoDB" id="2831072at2759"/>
<name>A0A225A7K1_TALAT</name>
<dbReference type="Pfam" id="PF03061">
    <property type="entry name" value="4HBT"/>
    <property type="match status" value="1"/>
</dbReference>
<comment type="similarity">
    <text evidence="1">Belongs to the thioesterase PaaI family.</text>
</comment>
<dbReference type="PANTHER" id="PTHR21660">
    <property type="entry name" value="THIOESTERASE SUPERFAMILY MEMBER-RELATED"/>
    <property type="match status" value="1"/>
</dbReference>
<accession>A0A225A7K1</accession>
<protein>
    <recommendedName>
        <fullName evidence="2">Thioesterase domain-containing protein</fullName>
    </recommendedName>
</protein>
<dbReference type="InterPro" id="IPR029069">
    <property type="entry name" value="HotDog_dom_sf"/>
</dbReference>
<dbReference type="GeneID" id="31008626"/>
<dbReference type="GO" id="GO:0047617">
    <property type="term" value="F:fatty acyl-CoA hydrolase activity"/>
    <property type="evidence" value="ECO:0007669"/>
    <property type="project" value="InterPro"/>
</dbReference>
<sequence length="189" mass="21292">MPTNDRQANQPSKQDVTEAIECFLELYKQLVVEKDFKGYDGKLLIKDIRFIDADPLGSSSWDLTVDETWCNMNNVLHGGAYGLIFDMCTAITMQTVSRPGYWEFLAGVTRALNISYLKAVPLGTTIRIKCQIEQHGRTMALISAYLESLDGSIKYATAEHHKVHVPAIKEAAARLEAMKAARRRERLKL</sequence>
<comment type="caution">
    <text evidence="3">The sequence shown here is derived from an EMBL/GenBank/DDBJ whole genome shotgun (WGS) entry which is preliminary data.</text>
</comment>
<evidence type="ECO:0000313" key="3">
    <source>
        <dbReference type="EMBL" id="OKL55790.1"/>
    </source>
</evidence>
<dbReference type="CDD" id="cd03443">
    <property type="entry name" value="PaaI_thioesterase"/>
    <property type="match status" value="1"/>
</dbReference>
<dbReference type="Gene3D" id="3.10.129.10">
    <property type="entry name" value="Hotdog Thioesterase"/>
    <property type="match status" value="1"/>
</dbReference>
<dbReference type="SUPFAM" id="SSF54637">
    <property type="entry name" value="Thioesterase/thiol ester dehydrase-isomerase"/>
    <property type="match status" value="1"/>
</dbReference>
<feature type="domain" description="Thioesterase" evidence="2">
    <location>
        <begin position="73"/>
        <end position="146"/>
    </location>
</feature>
<evidence type="ECO:0000313" key="4">
    <source>
        <dbReference type="Proteomes" id="UP000214365"/>
    </source>
</evidence>
<dbReference type="InterPro" id="IPR006683">
    <property type="entry name" value="Thioestr_dom"/>
</dbReference>
<dbReference type="Proteomes" id="UP000214365">
    <property type="component" value="Unassembled WGS sequence"/>
</dbReference>
<dbReference type="PANTHER" id="PTHR21660:SF9">
    <property type="entry name" value="THIOESTERASE DOMAIN-CONTAINING PROTEIN"/>
    <property type="match status" value="1"/>
</dbReference>
<evidence type="ECO:0000259" key="2">
    <source>
        <dbReference type="Pfam" id="PF03061"/>
    </source>
</evidence>
<dbReference type="InterPro" id="IPR039298">
    <property type="entry name" value="ACOT13"/>
</dbReference>
<dbReference type="EMBL" id="LFMY01000017">
    <property type="protein sequence ID" value="OKL55790.1"/>
    <property type="molecule type" value="Genomic_DNA"/>
</dbReference>
<evidence type="ECO:0000256" key="1">
    <source>
        <dbReference type="ARBA" id="ARBA00008324"/>
    </source>
</evidence>